<dbReference type="InterPro" id="IPR015421">
    <property type="entry name" value="PyrdxlP-dep_Trfase_major"/>
</dbReference>
<accession>A0A9D6UL85</accession>
<dbReference type="CDD" id="cd00610">
    <property type="entry name" value="OAT_like"/>
    <property type="match status" value="1"/>
</dbReference>
<dbReference type="InterPro" id="IPR015422">
    <property type="entry name" value="PyrdxlP-dep_Trfase_small"/>
</dbReference>
<dbReference type="PANTHER" id="PTHR43713">
    <property type="entry name" value="GLUTAMATE-1-SEMIALDEHYDE 2,1-AMINOMUTASE"/>
    <property type="match status" value="1"/>
</dbReference>
<dbReference type="InterPro" id="IPR015424">
    <property type="entry name" value="PyrdxlP-dep_Trfase"/>
</dbReference>
<reference evidence="4" key="1">
    <citation type="submission" date="2020-07" db="EMBL/GenBank/DDBJ databases">
        <title>Huge and variable diversity of episymbiotic CPR bacteria and DPANN archaea in groundwater ecosystems.</title>
        <authorList>
            <person name="He C.Y."/>
            <person name="Keren R."/>
            <person name="Whittaker M."/>
            <person name="Farag I.F."/>
            <person name="Doudna J."/>
            <person name="Cate J.H.D."/>
            <person name="Banfield J.F."/>
        </authorList>
    </citation>
    <scope>NUCLEOTIDE SEQUENCE</scope>
    <source>
        <strain evidence="4">NC_groundwater_1860_Pr3_B-0.1um_51_7</strain>
    </source>
</reference>
<dbReference type="Proteomes" id="UP000808761">
    <property type="component" value="Unassembled WGS sequence"/>
</dbReference>
<dbReference type="Pfam" id="PF00202">
    <property type="entry name" value="Aminotran_3"/>
    <property type="match status" value="2"/>
</dbReference>
<dbReference type="InterPro" id="IPR005814">
    <property type="entry name" value="Aminotrans_3"/>
</dbReference>
<comment type="similarity">
    <text evidence="3">Belongs to the class-III pyridoxal-phosphate-dependent aminotransferase family.</text>
</comment>
<dbReference type="GO" id="GO:0008483">
    <property type="term" value="F:transaminase activity"/>
    <property type="evidence" value="ECO:0007669"/>
    <property type="project" value="UniProtKB-KW"/>
</dbReference>
<comment type="cofactor">
    <cofactor evidence="1">
        <name>pyridoxal 5'-phosphate</name>
        <dbReference type="ChEBI" id="CHEBI:597326"/>
    </cofactor>
</comment>
<dbReference type="Gene3D" id="3.40.640.10">
    <property type="entry name" value="Type I PLP-dependent aspartate aminotransferase-like (Major domain)"/>
    <property type="match status" value="1"/>
</dbReference>
<keyword evidence="4" id="KW-0808">Transferase</keyword>
<dbReference type="Gene3D" id="3.90.1150.10">
    <property type="entry name" value="Aspartate Aminotransferase, domain 1"/>
    <property type="match status" value="1"/>
</dbReference>
<sequence length="367" mass="40288">MKKSQQKLFKKAQRYLVGGVNSPLRAFKPVGGSPIFITMGQGSRVKDIAGKEYIDYVQGYGGTILGHAHPKVVSAVGKKLRLGSSFGTNTAGEAELAKEICAAYPAVDLMRFTNSGTEAVMGALKLAKAYTGRNKIIKFKECYHGWSEQPYLEAEFNNLDSVKKRISKETAAVIVEPVPGNCGVIPPAPGFLEGLRRLCRQNGVLLIFDEVITGFRLAYGGAQERCGITADLTCFGKIIGGGFPVGAFGGKREIMKLLAPEGPVYQAGTFSGNPVTMAAGLATLRILKNRRIYRELEEKARVLCEGLKFRTCRVGPMFSFVMDNYRQFFWKMMGKGIYFTPSDKETNFISAAHTWKEIEETIRKCSA</sequence>
<dbReference type="GO" id="GO:0030170">
    <property type="term" value="F:pyridoxal phosphate binding"/>
    <property type="evidence" value="ECO:0007669"/>
    <property type="project" value="InterPro"/>
</dbReference>
<proteinExistence type="inferred from homology"/>
<gene>
    <name evidence="4" type="ORF">HZB08_02605</name>
</gene>
<dbReference type="SUPFAM" id="SSF53383">
    <property type="entry name" value="PLP-dependent transferases"/>
    <property type="match status" value="1"/>
</dbReference>
<evidence type="ECO:0000256" key="1">
    <source>
        <dbReference type="ARBA" id="ARBA00001933"/>
    </source>
</evidence>
<dbReference type="EMBL" id="JACRKR010000127">
    <property type="protein sequence ID" value="MBI5078893.1"/>
    <property type="molecule type" value="Genomic_DNA"/>
</dbReference>
<evidence type="ECO:0000313" key="5">
    <source>
        <dbReference type="Proteomes" id="UP000808761"/>
    </source>
</evidence>
<dbReference type="InterPro" id="IPR049704">
    <property type="entry name" value="Aminotrans_3_PPA_site"/>
</dbReference>
<dbReference type="PANTHER" id="PTHR43713:SF3">
    <property type="entry name" value="GLUTAMATE-1-SEMIALDEHYDE 2,1-AMINOMUTASE 1, CHLOROPLASTIC-RELATED"/>
    <property type="match status" value="1"/>
</dbReference>
<protein>
    <submittedName>
        <fullName evidence="4">Aminotransferase class III-fold pyridoxal phosphate-dependent enzyme</fullName>
    </submittedName>
</protein>
<dbReference type="AlphaFoldDB" id="A0A9D6UL85"/>
<keyword evidence="2 3" id="KW-0663">Pyridoxal phosphate</keyword>
<evidence type="ECO:0000256" key="2">
    <source>
        <dbReference type="ARBA" id="ARBA00022898"/>
    </source>
</evidence>
<dbReference type="PROSITE" id="PS00600">
    <property type="entry name" value="AA_TRANSFER_CLASS_3"/>
    <property type="match status" value="1"/>
</dbReference>
<organism evidence="4 5">
    <name type="scientific">Candidatus Saganbacteria bacterium</name>
    <dbReference type="NCBI Taxonomy" id="2575572"/>
    <lineage>
        <taxon>Bacteria</taxon>
        <taxon>Bacillati</taxon>
        <taxon>Saganbacteria</taxon>
    </lineage>
</organism>
<keyword evidence="4" id="KW-0032">Aminotransferase</keyword>
<name>A0A9D6UL85_UNCSA</name>
<evidence type="ECO:0000256" key="3">
    <source>
        <dbReference type="RuleBase" id="RU003560"/>
    </source>
</evidence>
<comment type="caution">
    <text evidence="4">The sequence shown here is derived from an EMBL/GenBank/DDBJ whole genome shotgun (WGS) entry which is preliminary data.</text>
</comment>
<evidence type="ECO:0000313" key="4">
    <source>
        <dbReference type="EMBL" id="MBI5078893.1"/>
    </source>
</evidence>